<keyword evidence="5 15" id="KW-0645">Protease</keyword>
<dbReference type="InterPro" id="IPR044537">
    <property type="entry name" value="Rip2-like"/>
</dbReference>
<evidence type="ECO:0000256" key="7">
    <source>
        <dbReference type="ARBA" id="ARBA00022723"/>
    </source>
</evidence>
<feature type="transmembrane region" description="Helical" evidence="13">
    <location>
        <begin position="90"/>
        <end position="117"/>
    </location>
</feature>
<comment type="subcellular location">
    <subcellularLocation>
        <location evidence="2">Cell membrane</location>
        <topology evidence="2">Multi-pass membrane protein</topology>
    </subcellularLocation>
</comment>
<feature type="transmembrane region" description="Helical" evidence="13">
    <location>
        <begin position="129"/>
        <end position="154"/>
    </location>
</feature>
<reference evidence="15 16" key="1">
    <citation type="submission" date="2021-03" db="EMBL/GenBank/DDBJ databases">
        <title>Genomic Encyclopedia of Type Strains, Phase IV (KMG-IV): sequencing the most valuable type-strain genomes for metagenomic binning, comparative biology and taxonomic classification.</title>
        <authorList>
            <person name="Goeker M."/>
        </authorList>
    </citation>
    <scope>NUCLEOTIDE SEQUENCE [LARGE SCALE GENOMIC DNA]</scope>
    <source>
        <strain evidence="15 16">DSM 23491</strain>
    </source>
</reference>
<dbReference type="CDD" id="cd06158">
    <property type="entry name" value="S2P-M50_like_1"/>
    <property type="match status" value="1"/>
</dbReference>
<keyword evidence="6 13" id="KW-0812">Transmembrane</keyword>
<dbReference type="EMBL" id="JAGGKP010000001">
    <property type="protein sequence ID" value="MBP1935382.1"/>
    <property type="molecule type" value="Genomic_DNA"/>
</dbReference>
<evidence type="ECO:0000256" key="2">
    <source>
        <dbReference type="ARBA" id="ARBA00004651"/>
    </source>
</evidence>
<evidence type="ECO:0000256" key="13">
    <source>
        <dbReference type="SAM" id="Phobius"/>
    </source>
</evidence>
<dbReference type="PANTHER" id="PTHR35864">
    <property type="entry name" value="ZINC METALLOPROTEASE MJ0611-RELATED"/>
    <property type="match status" value="1"/>
</dbReference>
<evidence type="ECO:0000313" key="16">
    <source>
        <dbReference type="Proteomes" id="UP001519273"/>
    </source>
</evidence>
<name>A0ABS4GZ22_9BACL</name>
<keyword evidence="12 13" id="KW-0472">Membrane</keyword>
<evidence type="ECO:0000256" key="11">
    <source>
        <dbReference type="ARBA" id="ARBA00023049"/>
    </source>
</evidence>
<keyword evidence="11" id="KW-0482">Metalloprotease</keyword>
<feature type="transmembrane region" description="Helical" evidence="13">
    <location>
        <begin position="183"/>
        <end position="200"/>
    </location>
</feature>
<evidence type="ECO:0000256" key="4">
    <source>
        <dbReference type="ARBA" id="ARBA00022475"/>
    </source>
</evidence>
<keyword evidence="7" id="KW-0479">Metal-binding</keyword>
<dbReference type="InterPro" id="IPR008915">
    <property type="entry name" value="Peptidase_M50"/>
</dbReference>
<evidence type="ECO:0000256" key="10">
    <source>
        <dbReference type="ARBA" id="ARBA00022989"/>
    </source>
</evidence>
<dbReference type="Pfam" id="PF02163">
    <property type="entry name" value="Peptidase_M50"/>
    <property type="match status" value="2"/>
</dbReference>
<organism evidence="15 16">
    <name type="scientific">Paenibacillus sediminis</name>
    <dbReference type="NCBI Taxonomy" id="664909"/>
    <lineage>
        <taxon>Bacteria</taxon>
        <taxon>Bacillati</taxon>
        <taxon>Bacillota</taxon>
        <taxon>Bacilli</taxon>
        <taxon>Bacillales</taxon>
        <taxon>Paenibacillaceae</taxon>
        <taxon>Paenibacillus</taxon>
    </lineage>
</organism>
<feature type="transmembrane region" description="Helical" evidence="13">
    <location>
        <begin position="15"/>
        <end position="37"/>
    </location>
</feature>
<feature type="domain" description="Peptidase M50" evidence="14">
    <location>
        <begin position="130"/>
        <end position="193"/>
    </location>
</feature>
<keyword evidence="9" id="KW-0862">Zinc</keyword>
<comment type="similarity">
    <text evidence="3">Belongs to the peptidase M50B family.</text>
</comment>
<evidence type="ECO:0000313" key="15">
    <source>
        <dbReference type="EMBL" id="MBP1935382.1"/>
    </source>
</evidence>
<dbReference type="GO" id="GO:0008233">
    <property type="term" value="F:peptidase activity"/>
    <property type="evidence" value="ECO:0007669"/>
    <property type="project" value="UniProtKB-KW"/>
</dbReference>
<feature type="domain" description="Peptidase M50" evidence="14">
    <location>
        <begin position="18"/>
        <end position="116"/>
    </location>
</feature>
<evidence type="ECO:0000256" key="3">
    <source>
        <dbReference type="ARBA" id="ARBA00007931"/>
    </source>
</evidence>
<evidence type="ECO:0000256" key="5">
    <source>
        <dbReference type="ARBA" id="ARBA00022670"/>
    </source>
</evidence>
<evidence type="ECO:0000256" key="6">
    <source>
        <dbReference type="ARBA" id="ARBA00022692"/>
    </source>
</evidence>
<keyword evidence="16" id="KW-1185">Reference proteome</keyword>
<dbReference type="InterPro" id="IPR052348">
    <property type="entry name" value="Metallopeptidase_M50B"/>
</dbReference>
<feature type="transmembrane region" description="Helical" evidence="13">
    <location>
        <begin position="58"/>
        <end position="75"/>
    </location>
</feature>
<keyword evidence="8" id="KW-0378">Hydrolase</keyword>
<gene>
    <name evidence="15" type="ORF">J2Z20_000243</name>
</gene>
<evidence type="ECO:0000259" key="14">
    <source>
        <dbReference type="Pfam" id="PF02163"/>
    </source>
</evidence>
<keyword evidence="4" id="KW-1003">Cell membrane</keyword>
<feature type="transmembrane region" description="Helical" evidence="13">
    <location>
        <begin position="212"/>
        <end position="229"/>
    </location>
</feature>
<keyword evidence="10 13" id="KW-1133">Transmembrane helix</keyword>
<accession>A0ABS4GZ22</accession>
<evidence type="ECO:0000256" key="9">
    <source>
        <dbReference type="ARBA" id="ARBA00022833"/>
    </source>
</evidence>
<evidence type="ECO:0000256" key="12">
    <source>
        <dbReference type="ARBA" id="ARBA00023136"/>
    </source>
</evidence>
<dbReference type="Proteomes" id="UP001519273">
    <property type="component" value="Unassembled WGS sequence"/>
</dbReference>
<evidence type="ECO:0000256" key="8">
    <source>
        <dbReference type="ARBA" id="ARBA00022801"/>
    </source>
</evidence>
<dbReference type="GO" id="GO:0006508">
    <property type="term" value="P:proteolysis"/>
    <property type="evidence" value="ECO:0007669"/>
    <property type="project" value="UniProtKB-KW"/>
</dbReference>
<evidence type="ECO:0000256" key="1">
    <source>
        <dbReference type="ARBA" id="ARBA00001947"/>
    </source>
</evidence>
<sequence>MDFLQPFLAWNVKELPFVLLALLIGFTFHEFAHAYFANKFGDPTAKLLGRVTLNPASHIDLFGTLLLIIAGFGWARPVPVNRDNFSKPRLMGIIVSAAGPLSNLFIAAIGAMIISLLKLGTLQAIPNDNVALAIYIAFHYIIQINILLFIFNLIPLPPLDGYRILEDIVPRAVRIRLQQLEQWSFFIFILVVFISPIRRVTIDPLFSQVDRIYWSLIGFFGQLFGVPTGM</sequence>
<dbReference type="PANTHER" id="PTHR35864:SF1">
    <property type="entry name" value="ZINC METALLOPROTEASE YWHC-RELATED"/>
    <property type="match status" value="1"/>
</dbReference>
<comment type="cofactor">
    <cofactor evidence="1">
        <name>Zn(2+)</name>
        <dbReference type="ChEBI" id="CHEBI:29105"/>
    </cofactor>
</comment>
<proteinExistence type="inferred from homology"/>
<dbReference type="RefSeq" id="WP_209844581.1">
    <property type="nucleotide sequence ID" value="NZ_CBCRVE010000001.1"/>
</dbReference>
<protein>
    <submittedName>
        <fullName evidence="15">Zn-dependent protease</fullName>
    </submittedName>
</protein>
<comment type="caution">
    <text evidence="15">The sequence shown here is derived from an EMBL/GenBank/DDBJ whole genome shotgun (WGS) entry which is preliminary data.</text>
</comment>